<feature type="region of interest" description="Disordered" evidence="1">
    <location>
        <begin position="138"/>
        <end position="179"/>
    </location>
</feature>
<proteinExistence type="predicted"/>
<dbReference type="Proteomes" id="UP000265618">
    <property type="component" value="Unassembled WGS sequence"/>
</dbReference>
<evidence type="ECO:0000313" key="4">
    <source>
        <dbReference type="Proteomes" id="UP000265618"/>
    </source>
</evidence>
<dbReference type="EMBL" id="BDIP01000141">
    <property type="protein sequence ID" value="GIQ80306.1"/>
    <property type="molecule type" value="Genomic_DNA"/>
</dbReference>
<comment type="caution">
    <text evidence="3">The sequence shown here is derived from an EMBL/GenBank/DDBJ whole genome shotgun (WGS) entry which is preliminary data.</text>
</comment>
<evidence type="ECO:0000256" key="1">
    <source>
        <dbReference type="SAM" id="MobiDB-lite"/>
    </source>
</evidence>
<feature type="compositionally biased region" description="Basic and acidic residues" evidence="1">
    <location>
        <begin position="165"/>
        <end position="175"/>
    </location>
</feature>
<feature type="transmembrane region" description="Helical" evidence="2">
    <location>
        <begin position="210"/>
        <end position="228"/>
    </location>
</feature>
<keyword evidence="2" id="KW-0812">Transmembrane</keyword>
<evidence type="ECO:0000256" key="2">
    <source>
        <dbReference type="SAM" id="Phobius"/>
    </source>
</evidence>
<sequence>MGVAEKKMAKLLRTAARLQKLVDGFAGLDKVEDEDALRRYFESKVVLARVEEFFRTIGCVWQFGSKDGTQGFDIMQLQRNVTHQCSAFKDWTERFLTGQSAGAEAQGLLNMINSLETDSRKAEREIFSRIAADQAPVPTAAPKGEKVKQVKQVKRGKGGKKKREKERQGLPEEPVRPQSNSCWSGLCWVISGVATGAALAAAFAAVTLTAPVIGCAAAVSAGVAVCAVKQAQRIAAFDAKEMEEYQARLAEYIRAVATEQAAIQVAKNATAKRVAMEKHWREGRERGGEEVIYVTLT</sequence>
<feature type="compositionally biased region" description="Basic residues" evidence="1">
    <location>
        <begin position="149"/>
        <end position="164"/>
    </location>
</feature>
<keyword evidence="2" id="KW-1133">Transmembrane helix</keyword>
<accession>A0A9K3GFI2</accession>
<reference evidence="3 4" key="1">
    <citation type="journal article" date="2018" name="PLoS ONE">
        <title>The draft genome of Kipferlia bialata reveals reductive genome evolution in fornicate parasites.</title>
        <authorList>
            <person name="Tanifuji G."/>
            <person name="Takabayashi S."/>
            <person name="Kume K."/>
            <person name="Takagi M."/>
            <person name="Nakayama T."/>
            <person name="Kamikawa R."/>
            <person name="Inagaki Y."/>
            <person name="Hashimoto T."/>
        </authorList>
    </citation>
    <scope>NUCLEOTIDE SEQUENCE [LARGE SCALE GENOMIC DNA]</scope>
    <source>
        <strain evidence="3">NY0173</strain>
    </source>
</reference>
<keyword evidence="2" id="KW-0472">Membrane</keyword>
<organism evidence="3 4">
    <name type="scientific">Kipferlia bialata</name>
    <dbReference type="NCBI Taxonomy" id="797122"/>
    <lineage>
        <taxon>Eukaryota</taxon>
        <taxon>Metamonada</taxon>
        <taxon>Carpediemonas-like organisms</taxon>
        <taxon>Kipferlia</taxon>
    </lineage>
</organism>
<keyword evidence="4" id="KW-1185">Reference proteome</keyword>
<feature type="transmembrane region" description="Helical" evidence="2">
    <location>
        <begin position="186"/>
        <end position="204"/>
    </location>
</feature>
<name>A0A9K3GFI2_9EUKA</name>
<dbReference type="AlphaFoldDB" id="A0A9K3GFI2"/>
<protein>
    <submittedName>
        <fullName evidence="3">Uncharacterized protein</fullName>
    </submittedName>
</protein>
<gene>
    <name evidence="3" type="ORF">KIPB_001083</name>
</gene>
<evidence type="ECO:0000313" key="3">
    <source>
        <dbReference type="EMBL" id="GIQ80306.1"/>
    </source>
</evidence>